<dbReference type="PANTHER" id="PTHR43108:SF4">
    <property type="entry name" value="EXTRACELLULAR SULFATASE SULF-2"/>
    <property type="match status" value="1"/>
</dbReference>
<proteinExistence type="inferred from homology"/>
<reference evidence="3 4" key="1">
    <citation type="journal article" date="2018" name="Mol. Genet. Genomics">
        <title>The red deer Cervus elaphus genome CerEla1.0: sequencing, annotating, genes, and chromosomes.</title>
        <authorList>
            <person name="Bana N.A."/>
            <person name="Nyiri A."/>
            <person name="Nagy J."/>
            <person name="Frank K."/>
            <person name="Nagy T."/>
            <person name="Steger V."/>
            <person name="Schiller M."/>
            <person name="Lakatos P."/>
            <person name="Sugar L."/>
            <person name="Horn P."/>
            <person name="Barta E."/>
            <person name="Orosz L."/>
        </authorList>
    </citation>
    <scope>NUCLEOTIDE SEQUENCE [LARGE SCALE GENOMIC DNA]</scope>
    <source>
        <strain evidence="3">Hungarian</strain>
    </source>
</reference>
<dbReference type="GO" id="GO:0005783">
    <property type="term" value="C:endoplasmic reticulum"/>
    <property type="evidence" value="ECO:0007669"/>
    <property type="project" value="TreeGrafter"/>
</dbReference>
<comment type="caution">
    <text evidence="3">The sequence shown here is derived from an EMBL/GenBank/DDBJ whole genome shotgun (WGS) entry which is preliminary data.</text>
</comment>
<feature type="region of interest" description="Disordered" evidence="2">
    <location>
        <begin position="187"/>
        <end position="229"/>
    </location>
</feature>
<dbReference type="GO" id="GO:0008449">
    <property type="term" value="F:N-acetylglucosamine-6-sulfatase activity"/>
    <property type="evidence" value="ECO:0007669"/>
    <property type="project" value="TreeGrafter"/>
</dbReference>
<organism evidence="3 4">
    <name type="scientific">Cervus elaphus hippelaphus</name>
    <name type="common">European red deer</name>
    <dbReference type="NCBI Taxonomy" id="46360"/>
    <lineage>
        <taxon>Eukaryota</taxon>
        <taxon>Metazoa</taxon>
        <taxon>Chordata</taxon>
        <taxon>Craniata</taxon>
        <taxon>Vertebrata</taxon>
        <taxon>Euteleostomi</taxon>
        <taxon>Mammalia</taxon>
        <taxon>Eutheria</taxon>
        <taxon>Laurasiatheria</taxon>
        <taxon>Artiodactyla</taxon>
        <taxon>Ruminantia</taxon>
        <taxon>Pecora</taxon>
        <taxon>Cervidae</taxon>
        <taxon>Cervinae</taxon>
        <taxon>Cervus</taxon>
    </lineage>
</organism>
<dbReference type="EMBL" id="MKHE01000023">
    <property type="protein sequence ID" value="OWK03443.1"/>
    <property type="molecule type" value="Genomic_DNA"/>
</dbReference>
<dbReference type="GO" id="GO:0009986">
    <property type="term" value="C:cell surface"/>
    <property type="evidence" value="ECO:0007669"/>
    <property type="project" value="TreeGrafter"/>
</dbReference>
<dbReference type="GO" id="GO:0040037">
    <property type="term" value="P:negative regulation of fibroblast growth factor receptor signaling pathway"/>
    <property type="evidence" value="ECO:0007669"/>
    <property type="project" value="TreeGrafter"/>
</dbReference>
<comment type="similarity">
    <text evidence="1">Belongs to the sulfatase family.</text>
</comment>
<dbReference type="Proteomes" id="UP000242450">
    <property type="component" value="Chromosome 23"/>
</dbReference>
<dbReference type="GO" id="GO:0030177">
    <property type="term" value="P:positive regulation of Wnt signaling pathway"/>
    <property type="evidence" value="ECO:0007669"/>
    <property type="project" value="TreeGrafter"/>
</dbReference>
<keyword evidence="4" id="KW-1185">Reference proteome</keyword>
<accession>A0A212CBS0</accession>
<dbReference type="AlphaFoldDB" id="A0A212CBS0"/>
<evidence type="ECO:0000313" key="4">
    <source>
        <dbReference type="Proteomes" id="UP000242450"/>
    </source>
</evidence>
<name>A0A212CBS0_CEREH</name>
<dbReference type="OrthoDB" id="96314at2759"/>
<evidence type="ECO:0000256" key="1">
    <source>
        <dbReference type="ARBA" id="ARBA00008779"/>
    </source>
</evidence>
<dbReference type="GO" id="GO:0005539">
    <property type="term" value="F:glycosaminoglycan binding"/>
    <property type="evidence" value="ECO:0007669"/>
    <property type="project" value="TreeGrafter"/>
</dbReference>
<protein>
    <submittedName>
        <fullName evidence="3">SULF2</fullName>
    </submittedName>
</protein>
<dbReference type="InterPro" id="IPR017850">
    <property type="entry name" value="Alkaline_phosphatase_core_sf"/>
</dbReference>
<feature type="compositionally biased region" description="Basic and acidic residues" evidence="2">
    <location>
        <begin position="213"/>
        <end position="229"/>
    </location>
</feature>
<gene>
    <name evidence="3" type="ORF">Celaphus_00008065</name>
</gene>
<evidence type="ECO:0000313" key="3">
    <source>
        <dbReference type="EMBL" id="OWK03443.1"/>
    </source>
</evidence>
<dbReference type="GO" id="GO:0030201">
    <property type="term" value="P:heparan sulfate proteoglycan metabolic process"/>
    <property type="evidence" value="ECO:0007669"/>
    <property type="project" value="TreeGrafter"/>
</dbReference>
<dbReference type="PANTHER" id="PTHR43108">
    <property type="entry name" value="N-ACETYLGLUCOSAMINE-6-SULFATASE FAMILY MEMBER"/>
    <property type="match status" value="1"/>
</dbReference>
<sequence length="229" mass="26270">MQDDRSLIWLQPCPAPAGRAHISRGRKKLPRGAGGGVRGAALCAPRKGLQEKDKVWLLREQKRKKKLRKLLKRLQNNDTCSMPGLTCFTHDNQHWQTAPLWTLGPFCACTSANNNTYWCMRTINETHNFLFCEFATGFLEYFDLNTDPYQLMNAVNTLDRDVLNQLHVQLMELRSCKGYKQCNPRTRNMDLGEQVPQGGKGDSCGKAGKVKKHELDLQKQRRHLYNEKP</sequence>
<dbReference type="GO" id="GO:0005886">
    <property type="term" value="C:plasma membrane"/>
    <property type="evidence" value="ECO:0007669"/>
    <property type="project" value="TreeGrafter"/>
</dbReference>
<dbReference type="GO" id="GO:0032836">
    <property type="term" value="P:glomerular basement membrane development"/>
    <property type="evidence" value="ECO:0007669"/>
    <property type="project" value="TreeGrafter"/>
</dbReference>
<evidence type="ECO:0000256" key="2">
    <source>
        <dbReference type="SAM" id="MobiDB-lite"/>
    </source>
</evidence>
<dbReference type="GO" id="GO:0010575">
    <property type="term" value="P:positive regulation of vascular endothelial growth factor production"/>
    <property type="evidence" value="ECO:0007669"/>
    <property type="project" value="TreeGrafter"/>
</dbReference>
<dbReference type="SUPFAM" id="SSF53649">
    <property type="entry name" value="Alkaline phosphatase-like"/>
    <property type="match status" value="1"/>
</dbReference>